<reference evidence="2 3" key="1">
    <citation type="journal article" date="2015" name="Nature">
        <title>rRNA introns, odd ribosomes, and small enigmatic genomes across a large radiation of phyla.</title>
        <authorList>
            <person name="Brown C.T."/>
            <person name="Hug L.A."/>
            <person name="Thomas B.C."/>
            <person name="Sharon I."/>
            <person name="Castelle C.J."/>
            <person name="Singh A."/>
            <person name="Wilkins M.J."/>
            <person name="Williams K.H."/>
            <person name="Banfield J.F."/>
        </authorList>
    </citation>
    <scope>NUCLEOTIDE SEQUENCE [LARGE SCALE GENOMIC DNA]</scope>
</reference>
<name>A0A0G1CBS8_9BACT</name>
<dbReference type="PROSITE" id="PS50164">
    <property type="entry name" value="GIY_YIG"/>
    <property type="match status" value="1"/>
</dbReference>
<dbReference type="InterPro" id="IPR000305">
    <property type="entry name" value="GIY-YIG_endonuc"/>
</dbReference>
<proteinExistence type="predicted"/>
<gene>
    <name evidence="2" type="ORF">UV58_C0004G0047</name>
</gene>
<feature type="domain" description="GIY-YIG" evidence="1">
    <location>
        <begin position="2"/>
        <end position="77"/>
    </location>
</feature>
<dbReference type="Gene3D" id="3.40.1440.10">
    <property type="entry name" value="GIY-YIG endonuclease"/>
    <property type="match status" value="1"/>
</dbReference>
<dbReference type="SUPFAM" id="SSF82771">
    <property type="entry name" value="GIY-YIG endonuclease"/>
    <property type="match status" value="1"/>
</dbReference>
<evidence type="ECO:0000313" key="2">
    <source>
        <dbReference type="EMBL" id="KKS82874.1"/>
    </source>
</evidence>
<organism evidence="2 3">
    <name type="scientific">Candidatus Wolfebacteria bacterium GW2011_GWC1_43_10</name>
    <dbReference type="NCBI Taxonomy" id="1619011"/>
    <lineage>
        <taxon>Bacteria</taxon>
        <taxon>Candidatus Wolfeibacteriota</taxon>
    </lineage>
</organism>
<dbReference type="InterPro" id="IPR035901">
    <property type="entry name" value="GIY-YIG_endonuc_sf"/>
</dbReference>
<dbReference type="Pfam" id="PF01541">
    <property type="entry name" value="GIY-YIG"/>
    <property type="match status" value="1"/>
</dbReference>
<sequence>MPYHCVYVLKSRRDGDNYVGCTNNLKLRLKKYNLGQAYSTKNRRPLDLIYAETFLNQQDAYTREKFLKSGWGKSYIKKVLKNYFRSKKLGG</sequence>
<dbReference type="AlphaFoldDB" id="A0A0G1CBS8"/>
<accession>A0A0G1CBS8</accession>
<evidence type="ECO:0000313" key="3">
    <source>
        <dbReference type="Proteomes" id="UP000034810"/>
    </source>
</evidence>
<comment type="caution">
    <text evidence="2">The sequence shown here is derived from an EMBL/GenBank/DDBJ whole genome shotgun (WGS) entry which is preliminary data.</text>
</comment>
<dbReference type="Proteomes" id="UP000034810">
    <property type="component" value="Unassembled WGS sequence"/>
</dbReference>
<evidence type="ECO:0000259" key="1">
    <source>
        <dbReference type="PROSITE" id="PS50164"/>
    </source>
</evidence>
<protein>
    <recommendedName>
        <fullName evidence="1">GIY-YIG domain-containing protein</fullName>
    </recommendedName>
</protein>
<dbReference type="EMBL" id="LCFA01000004">
    <property type="protein sequence ID" value="KKS82874.1"/>
    <property type="molecule type" value="Genomic_DNA"/>
</dbReference>